<dbReference type="PIRSF" id="PIRSF004553">
    <property type="entry name" value="CHP00095"/>
    <property type="match status" value="1"/>
</dbReference>
<dbReference type="InterPro" id="IPR029063">
    <property type="entry name" value="SAM-dependent_MTases_sf"/>
</dbReference>
<comment type="caution">
    <text evidence="3">The sequence shown here is derived from an EMBL/GenBank/DDBJ whole genome shotgun (WGS) entry which is preliminary data.</text>
</comment>
<dbReference type="SUPFAM" id="SSF53335">
    <property type="entry name" value="S-adenosyl-L-methionine-dependent methyltransferases"/>
    <property type="match status" value="1"/>
</dbReference>
<dbReference type="InterPro" id="IPR004398">
    <property type="entry name" value="RNA_MeTrfase_RsmD"/>
</dbReference>
<evidence type="ECO:0008006" key="5">
    <source>
        <dbReference type="Google" id="ProtNLM"/>
    </source>
</evidence>
<dbReference type="Gene3D" id="3.40.50.150">
    <property type="entry name" value="Vaccinia Virus protein VP39"/>
    <property type="match status" value="1"/>
</dbReference>
<name>A0A1F6H0D1_9PROT</name>
<evidence type="ECO:0000256" key="2">
    <source>
        <dbReference type="ARBA" id="ARBA00022679"/>
    </source>
</evidence>
<sequence length="189" mass="20629">MKPPSLRVIAGRLRGRRFLAPKGQDTRPSLEKTRGMIFDVLAARYDLSLYQGADLFAGSGALGLEAYSRGAEPVVFTETGGAFGPLSATLNQLLPQGAFFLAKQDALKWLKLCPPGAAKPWLLLLDPPYQSGQGHMALQEISRRFEVFLGALVVLEASRATEPPALDHLHLWSSKLVGQSRVDFFLVEP</sequence>
<proteinExistence type="predicted"/>
<dbReference type="Proteomes" id="UP000177583">
    <property type="component" value="Unassembled WGS sequence"/>
</dbReference>
<dbReference type="Pfam" id="PF03602">
    <property type="entry name" value="Cons_hypoth95"/>
    <property type="match status" value="1"/>
</dbReference>
<keyword evidence="1" id="KW-0489">Methyltransferase</keyword>
<evidence type="ECO:0000313" key="3">
    <source>
        <dbReference type="EMBL" id="OGH03792.1"/>
    </source>
</evidence>
<evidence type="ECO:0000256" key="1">
    <source>
        <dbReference type="ARBA" id="ARBA00022603"/>
    </source>
</evidence>
<protein>
    <recommendedName>
        <fullName evidence="5">16S rRNA (Guanine(966)-N(2))-methyltransferase RsmD</fullName>
    </recommendedName>
</protein>
<keyword evidence="2" id="KW-0808">Transferase</keyword>
<accession>A0A1F6H0D1</accession>
<evidence type="ECO:0000313" key="4">
    <source>
        <dbReference type="Proteomes" id="UP000177583"/>
    </source>
</evidence>
<dbReference type="GO" id="GO:0008168">
    <property type="term" value="F:methyltransferase activity"/>
    <property type="evidence" value="ECO:0007669"/>
    <property type="project" value="UniProtKB-KW"/>
</dbReference>
<dbReference type="PANTHER" id="PTHR43542:SF1">
    <property type="entry name" value="METHYLTRANSFERASE"/>
    <property type="match status" value="1"/>
</dbReference>
<dbReference type="PANTHER" id="PTHR43542">
    <property type="entry name" value="METHYLTRANSFERASE"/>
    <property type="match status" value="1"/>
</dbReference>
<dbReference type="GO" id="GO:0031167">
    <property type="term" value="P:rRNA methylation"/>
    <property type="evidence" value="ECO:0007669"/>
    <property type="project" value="InterPro"/>
</dbReference>
<organism evidence="3 4">
    <name type="scientific">Candidatus Lambdaproteobacteria bacterium RIFOXYD2_FULL_56_26</name>
    <dbReference type="NCBI Taxonomy" id="1817773"/>
    <lineage>
        <taxon>Bacteria</taxon>
        <taxon>Pseudomonadati</taxon>
        <taxon>Pseudomonadota</taxon>
        <taxon>Candidatus Lambdaproteobacteria</taxon>
    </lineage>
</organism>
<dbReference type="EMBL" id="MFNF01000012">
    <property type="protein sequence ID" value="OGH03792.1"/>
    <property type="molecule type" value="Genomic_DNA"/>
</dbReference>
<gene>
    <name evidence="3" type="ORF">A2557_13660</name>
</gene>
<dbReference type="AlphaFoldDB" id="A0A1F6H0D1"/>
<reference evidence="3 4" key="1">
    <citation type="journal article" date="2016" name="Nat. Commun.">
        <title>Thousands of microbial genomes shed light on interconnected biogeochemical processes in an aquifer system.</title>
        <authorList>
            <person name="Anantharaman K."/>
            <person name="Brown C.T."/>
            <person name="Hug L.A."/>
            <person name="Sharon I."/>
            <person name="Castelle C.J."/>
            <person name="Probst A.J."/>
            <person name="Thomas B.C."/>
            <person name="Singh A."/>
            <person name="Wilkins M.J."/>
            <person name="Karaoz U."/>
            <person name="Brodie E.L."/>
            <person name="Williams K.H."/>
            <person name="Hubbard S.S."/>
            <person name="Banfield J.F."/>
        </authorList>
    </citation>
    <scope>NUCLEOTIDE SEQUENCE [LARGE SCALE GENOMIC DNA]</scope>
</reference>